<reference evidence="3 4" key="1">
    <citation type="journal article" date="2014" name="PLoS Genet.">
        <title>The Genome of Spironucleus salmonicida Highlights a Fish Pathogen Adapted to Fluctuating Environments.</title>
        <authorList>
            <person name="Xu F."/>
            <person name="Jerlstrom-Hultqvist J."/>
            <person name="Einarsson E."/>
            <person name="Astvaldsson A."/>
            <person name="Svard S.G."/>
            <person name="Andersson J.O."/>
        </authorList>
    </citation>
    <scope>NUCLEOTIDE SEQUENCE</scope>
    <source>
        <strain evidence="4">ATCC 50377</strain>
    </source>
</reference>
<feature type="coiled-coil region" evidence="1">
    <location>
        <begin position="47"/>
        <end position="198"/>
    </location>
</feature>
<keyword evidence="5" id="KW-1185">Reference proteome</keyword>
<evidence type="ECO:0000313" key="4">
    <source>
        <dbReference type="EMBL" id="KAH0571120.1"/>
    </source>
</evidence>
<feature type="coiled-coil region" evidence="1">
    <location>
        <begin position="381"/>
        <end position="425"/>
    </location>
</feature>
<dbReference type="AlphaFoldDB" id="V6LR85"/>
<name>V6LR85_9EUKA</name>
<dbReference type="Proteomes" id="UP000018208">
    <property type="component" value="Unassembled WGS sequence"/>
</dbReference>
<feature type="region of interest" description="Disordered" evidence="2">
    <location>
        <begin position="860"/>
        <end position="885"/>
    </location>
</feature>
<gene>
    <name evidence="3" type="ORF">SS50377_16954</name>
    <name evidence="4" type="ORF">SS50377_27420</name>
</gene>
<dbReference type="VEuPathDB" id="GiardiaDB:SS50377_27420"/>
<feature type="coiled-coil region" evidence="1">
    <location>
        <begin position="798"/>
        <end position="829"/>
    </location>
</feature>
<protein>
    <submittedName>
        <fullName evidence="3">Uncharacterized protein</fullName>
    </submittedName>
</protein>
<dbReference type="EMBL" id="KI546139">
    <property type="protein sequence ID" value="EST43289.1"/>
    <property type="molecule type" value="Genomic_DNA"/>
</dbReference>
<evidence type="ECO:0000313" key="3">
    <source>
        <dbReference type="EMBL" id="EST43289.1"/>
    </source>
</evidence>
<reference evidence="4" key="2">
    <citation type="submission" date="2020-12" db="EMBL/GenBank/DDBJ databases">
        <title>New Spironucleus salmonicida genome in near-complete chromosomes.</title>
        <authorList>
            <person name="Xu F."/>
            <person name="Kurt Z."/>
            <person name="Jimenez-Gonzalez A."/>
            <person name="Astvaldsson A."/>
            <person name="Andersson J.O."/>
            <person name="Svard S.G."/>
        </authorList>
    </citation>
    <scope>NUCLEOTIDE SEQUENCE</scope>
    <source>
        <strain evidence="4">ATCC 50377</strain>
    </source>
</reference>
<dbReference type="EMBL" id="AUWU02000007">
    <property type="protein sequence ID" value="KAH0571120.1"/>
    <property type="molecule type" value="Genomic_DNA"/>
</dbReference>
<feature type="coiled-coil region" evidence="1">
    <location>
        <begin position="295"/>
        <end position="329"/>
    </location>
</feature>
<feature type="compositionally biased region" description="Polar residues" evidence="2">
    <location>
        <begin position="24"/>
        <end position="41"/>
    </location>
</feature>
<accession>V6LR85</accession>
<feature type="region of interest" description="Disordered" evidence="2">
    <location>
        <begin position="1"/>
        <end position="41"/>
    </location>
</feature>
<organism evidence="3">
    <name type="scientific">Spironucleus salmonicida</name>
    <dbReference type="NCBI Taxonomy" id="348837"/>
    <lineage>
        <taxon>Eukaryota</taxon>
        <taxon>Metamonada</taxon>
        <taxon>Diplomonadida</taxon>
        <taxon>Hexamitidae</taxon>
        <taxon>Hexamitinae</taxon>
        <taxon>Spironucleus</taxon>
    </lineage>
</organism>
<evidence type="ECO:0000256" key="2">
    <source>
        <dbReference type="SAM" id="MobiDB-lite"/>
    </source>
</evidence>
<feature type="compositionally biased region" description="Low complexity" evidence="2">
    <location>
        <begin position="864"/>
        <end position="885"/>
    </location>
</feature>
<sequence>MMKKPGPSTGAKPVAPGQRPIPSNIKQPQSMSNSTTNAQGGAQTGLIHKLHEEIKKLTEENIQYKAELDKSNRMNESIIAELNEKNSAKDIEIMSLNSELSTAQQRCDALTAQSSGLKLRAEEKAAAASKETLQENQSLQDQVTKFKNEISLLQQNLASQADKIDFLQDQNQDLTQIIAELEERKNNLEAELALETDKPVQQPQTLENLALDDTSPEVIEVNETATIQIEKFNETQKTINQISDLKIDKNLFKKAVQESKELISKQIEIIESLRVKNQQQKRQFGDQVSQLSTQIAGEMQSKEALEEVKQALENTVVQLEGEVQDLLYQLQLKTQNSTTSLIQQATSVNNESMLNVNKPRPEEIYHSLVVPSAKSLEKVQYSEMKRRISALQTEVKELSGLKNDIKRLQNDNNLLRKQLGEKSAQLLQEQQNTTLNNKSFTKISMLGAEDIPSNLQLAMQRVQNTTPSFMTNLIKNKTILEEPSLLEQAKEDTVVSYQDIQDLLGDDVNDLKNALLEAKNEYDALHLVLAQRQDEIIDLKEKNEELQNKNQKLNRKLKKTVGENTNIDVQQQVGEVKEELRKRRLVEIDVQDFQVQVGLIGMHGQSMLLQEDKQTQYQDNHVYERNKYTLVSDDHLQYDMSKDGWFEIKSKNGVSKYKIQGDNIVNQLGKTINFDGYLKTGEFIYQVDSGNIIKEQSTPYIEADSKEGLAHRITFPALQTQVDLYKKEVARLELDTLSLRKQVQLLQDSLLSDKSKDILHDLEETPITNAKQVQIEQVCQTDINFDEFENTFNKSLKTGQLQQQLEQYQLELNQNKNQQQIEYQQSQQQFQQQGQQPQYQLQQQLPQQFGSNQPIIVYPPFYPQSPYQTQNYPQQYPQQQIQQQPNFNQQQFPQYNNDSHYQQQIYSQQQKQQNYQSNQNINIAQRPISIPSATSPTPPSCHIYPEENQKFTQTELLLVEYTQYEQLKLKLNYLTSENAKMTLQTQKSGSLRQEFTNKQQELQNCVKYIKTLNERIRGLEEENQQLQEQISQLTQLPLQQSDITLDINDVFKLQHKATQNSFIGLQNRLIQKDNDIQNLNILLDQQRKQNLETVELLNIQIMKVQQAKSVVEQNKLDEFNRELFSLENDGISVIKNGLKNEIQSNIQEYKQIQNIEVSQLEINLRKTQKAAKIIKSEYVKISGQLECEKRRNIQMKESLGIVFMSMKWADLSMILDAGLIDQLRNEVQKRFLKI</sequence>
<feature type="coiled-coil region" evidence="1">
    <location>
        <begin position="1002"/>
        <end position="1036"/>
    </location>
</feature>
<feature type="coiled-coil region" evidence="1">
    <location>
        <begin position="508"/>
        <end position="563"/>
    </location>
</feature>
<evidence type="ECO:0000256" key="1">
    <source>
        <dbReference type="SAM" id="Coils"/>
    </source>
</evidence>
<keyword evidence="1" id="KW-0175">Coiled coil</keyword>
<evidence type="ECO:0000313" key="5">
    <source>
        <dbReference type="Proteomes" id="UP000018208"/>
    </source>
</evidence>
<proteinExistence type="predicted"/>